<proteinExistence type="predicted"/>
<evidence type="ECO:0000313" key="4">
    <source>
        <dbReference type="Proteomes" id="UP000051673"/>
    </source>
</evidence>
<evidence type="ECO:0000313" key="3">
    <source>
        <dbReference type="EMBL" id="KRN76944.1"/>
    </source>
</evidence>
<accession>A0A0R2JI06</accession>
<organism evidence="3 4">
    <name type="scientific">Weissella minor</name>
    <dbReference type="NCBI Taxonomy" id="1620"/>
    <lineage>
        <taxon>Bacteria</taxon>
        <taxon>Bacillati</taxon>
        <taxon>Bacillota</taxon>
        <taxon>Bacilli</taxon>
        <taxon>Lactobacillales</taxon>
        <taxon>Lactobacillaceae</taxon>
        <taxon>Weissella</taxon>
    </lineage>
</organism>
<feature type="transmembrane region" description="Helical" evidence="1">
    <location>
        <begin position="21"/>
        <end position="41"/>
    </location>
</feature>
<dbReference type="Proteomes" id="UP000051673">
    <property type="component" value="Unassembled WGS sequence"/>
</dbReference>
<dbReference type="Pfam" id="PF09992">
    <property type="entry name" value="NAGPA"/>
    <property type="match status" value="1"/>
</dbReference>
<keyword evidence="4" id="KW-1185">Reference proteome</keyword>
<dbReference type="PATRIC" id="fig|1620.3.peg.461"/>
<protein>
    <recommendedName>
        <fullName evidence="2">Phosphodiester glycosidase domain-containing protein</fullName>
    </recommendedName>
</protein>
<dbReference type="EMBL" id="JQCD01000024">
    <property type="protein sequence ID" value="KRN76944.1"/>
    <property type="molecule type" value="Genomic_DNA"/>
</dbReference>
<dbReference type="InterPro" id="IPR018711">
    <property type="entry name" value="NAGPA"/>
</dbReference>
<dbReference type="PANTHER" id="PTHR40446">
    <property type="entry name" value="N-ACETYLGLUCOSAMINE-1-PHOSPHODIESTER ALPHA-N-ACETYLGLUCOSAMINIDASE"/>
    <property type="match status" value="1"/>
</dbReference>
<feature type="domain" description="Phosphodiester glycosidase" evidence="2">
    <location>
        <begin position="116"/>
        <end position="293"/>
    </location>
</feature>
<name>A0A0R2JI06_9LACO</name>
<reference evidence="3 4" key="1">
    <citation type="journal article" date="2015" name="Genome Announc.">
        <title>Expanding the biotechnology potential of lactobacilli through comparative genomics of 213 strains and associated genera.</title>
        <authorList>
            <person name="Sun Z."/>
            <person name="Harris H.M."/>
            <person name="McCann A."/>
            <person name="Guo C."/>
            <person name="Argimon S."/>
            <person name="Zhang W."/>
            <person name="Yang X."/>
            <person name="Jeffery I.B."/>
            <person name="Cooney J.C."/>
            <person name="Kagawa T.F."/>
            <person name="Liu W."/>
            <person name="Song Y."/>
            <person name="Salvetti E."/>
            <person name="Wrobel A."/>
            <person name="Rasinkangas P."/>
            <person name="Parkhill J."/>
            <person name="Rea M.C."/>
            <person name="O'Sullivan O."/>
            <person name="Ritari J."/>
            <person name="Douillard F.P."/>
            <person name="Paul Ross R."/>
            <person name="Yang R."/>
            <person name="Briner A.E."/>
            <person name="Felis G.E."/>
            <person name="de Vos W.M."/>
            <person name="Barrangou R."/>
            <person name="Klaenhammer T.R."/>
            <person name="Caufield P.W."/>
            <person name="Cui Y."/>
            <person name="Zhang H."/>
            <person name="O'Toole P.W."/>
        </authorList>
    </citation>
    <scope>NUCLEOTIDE SEQUENCE [LARGE SCALE GENOMIC DNA]</scope>
    <source>
        <strain evidence="3 4">DSM 20014</strain>
    </source>
</reference>
<keyword evidence="1" id="KW-1133">Transmembrane helix</keyword>
<keyword evidence="1" id="KW-0472">Membrane</keyword>
<evidence type="ECO:0000259" key="2">
    <source>
        <dbReference type="Pfam" id="PF09992"/>
    </source>
</evidence>
<dbReference type="PANTHER" id="PTHR40446:SF2">
    <property type="entry name" value="N-ACETYLGLUCOSAMINE-1-PHOSPHODIESTER ALPHA-N-ACETYLGLUCOSAMINIDASE"/>
    <property type="match status" value="1"/>
</dbReference>
<dbReference type="AlphaFoldDB" id="A0A0R2JI06"/>
<keyword evidence="1" id="KW-0812">Transmembrane</keyword>
<gene>
    <name evidence="3" type="ORF">IV67_GL000456</name>
</gene>
<evidence type="ECO:0000256" key="1">
    <source>
        <dbReference type="SAM" id="Phobius"/>
    </source>
</evidence>
<comment type="caution">
    <text evidence="3">The sequence shown here is derived from an EMBL/GenBank/DDBJ whole genome shotgun (WGS) entry which is preliminary data.</text>
</comment>
<sequence>MIFGKEYIMNNTEKSYTHKKTKYFILLFFISFGISLLLISMHEIQFFNTKSISEQNTSALDKPLDYDVNAIFADNGSRMWNTQIRNAKMGVGFSKDNLSPGKVDLETPSHFAKRHNLELVINASRFNVNAGQMWGTHMHDGKVIAHSKWDASSSYLTIGNDGKTLGSKPNATVFQNGQYQEVITGFFPLIQNGKPVPKPKNMKVASDHHPRQIIYQLDDGTLGILSVSGRFDGNKGLNYRGMVHELSKIKHVRFAYNLDGGGSTSTVVNGQMINPSFDESRSERPVRDYIYFYSDEVQDPLKTRPTTTLR</sequence>